<keyword evidence="4" id="KW-1185">Reference proteome</keyword>
<protein>
    <recommendedName>
        <fullName evidence="2">CDT1 Geminin-binding domain-containing protein</fullName>
    </recommendedName>
</protein>
<evidence type="ECO:0000256" key="1">
    <source>
        <dbReference type="SAM" id="MobiDB-lite"/>
    </source>
</evidence>
<dbReference type="SUPFAM" id="SSF46785">
    <property type="entry name" value="Winged helix' DNA-binding domain"/>
    <property type="match status" value="1"/>
</dbReference>
<dbReference type="PANTHER" id="PTHR28637:SF13">
    <property type="entry name" value="EXPRESSED PROTEIN"/>
    <property type="match status" value="1"/>
</dbReference>
<dbReference type="OrthoDB" id="341730at2759"/>
<feature type="region of interest" description="Disordered" evidence="1">
    <location>
        <begin position="307"/>
        <end position="352"/>
    </location>
</feature>
<dbReference type="Pfam" id="PF08839">
    <property type="entry name" value="CDT1"/>
    <property type="match status" value="1"/>
</dbReference>
<sequence length="411" mass="45752">MEEGKCDYSISSDINMKSSNPSPLPHVQNVKTKLNSVNSFASPTPEKTTQPIRIKSTRAVKQLSTSFYKEDEFTGDEEVELSADIVVNEEVELPDKFSGLAEFFDRIDTSINVLRIQKKLPTFLKICFMVEALTKRKLAYSHLAQMKYMLPEAIQVEKILVQDEKTPCMMPDLKIIFLKGSSGFGPLRRVFRARLLEFFNNNPEGSDIPEAVLPFTQRDELVIRPSHDESPEISTTPFEPEELLLRVGSHLCEKTIGSFCKKKFTPEIEKTQLLSVPAPLLPENSDSVLPASSLPKLPVQMLFTPERSSDFKHPSESLDLASPQLALQTPSQPTPPKRSIPISDEKIDPGTERSINSAAKRVLDFTLSEGNESDDDLKHSMDIDLNSELAKSILLGDGVTTASSSVLAQMV</sequence>
<dbReference type="Proteomes" id="UP000541444">
    <property type="component" value="Unassembled WGS sequence"/>
</dbReference>
<feature type="compositionally biased region" description="Polar residues" evidence="1">
    <location>
        <begin position="9"/>
        <end position="21"/>
    </location>
</feature>
<dbReference type="EMBL" id="JACGCM010001564">
    <property type="protein sequence ID" value="KAF6153386.1"/>
    <property type="molecule type" value="Genomic_DNA"/>
</dbReference>
<comment type="caution">
    <text evidence="3">The sequence shown here is derived from an EMBL/GenBank/DDBJ whole genome shotgun (WGS) entry which is preliminary data.</text>
</comment>
<dbReference type="InterPro" id="IPR045173">
    <property type="entry name" value="Cdt1"/>
</dbReference>
<dbReference type="GO" id="GO:0000278">
    <property type="term" value="P:mitotic cell cycle"/>
    <property type="evidence" value="ECO:0007669"/>
    <property type="project" value="TreeGrafter"/>
</dbReference>
<dbReference type="InterPro" id="IPR014939">
    <property type="entry name" value="CDT1_Gemini-bd-like"/>
</dbReference>
<dbReference type="GO" id="GO:0071163">
    <property type="term" value="P:DNA replication preinitiation complex assembly"/>
    <property type="evidence" value="ECO:0007669"/>
    <property type="project" value="InterPro"/>
</dbReference>
<dbReference type="PANTHER" id="PTHR28637">
    <property type="entry name" value="DNA REPLICATION FACTOR CDT1"/>
    <property type="match status" value="1"/>
</dbReference>
<evidence type="ECO:0000313" key="4">
    <source>
        <dbReference type="Proteomes" id="UP000541444"/>
    </source>
</evidence>
<accession>A0A7J7MER8</accession>
<dbReference type="GO" id="GO:0070182">
    <property type="term" value="F:DNA polymerase binding"/>
    <property type="evidence" value="ECO:0007669"/>
    <property type="project" value="TreeGrafter"/>
</dbReference>
<dbReference type="GO" id="GO:0000076">
    <property type="term" value="P:DNA replication checkpoint signaling"/>
    <property type="evidence" value="ECO:0007669"/>
    <property type="project" value="TreeGrafter"/>
</dbReference>
<dbReference type="InterPro" id="IPR036390">
    <property type="entry name" value="WH_DNA-bd_sf"/>
</dbReference>
<organism evidence="3 4">
    <name type="scientific">Kingdonia uniflora</name>
    <dbReference type="NCBI Taxonomy" id="39325"/>
    <lineage>
        <taxon>Eukaryota</taxon>
        <taxon>Viridiplantae</taxon>
        <taxon>Streptophyta</taxon>
        <taxon>Embryophyta</taxon>
        <taxon>Tracheophyta</taxon>
        <taxon>Spermatophyta</taxon>
        <taxon>Magnoliopsida</taxon>
        <taxon>Ranunculales</taxon>
        <taxon>Circaeasteraceae</taxon>
        <taxon>Kingdonia</taxon>
    </lineage>
</organism>
<feature type="compositionally biased region" description="Basic and acidic residues" evidence="1">
    <location>
        <begin position="307"/>
        <end position="316"/>
    </location>
</feature>
<dbReference type="GO" id="GO:0003677">
    <property type="term" value="F:DNA binding"/>
    <property type="evidence" value="ECO:0007669"/>
    <property type="project" value="InterPro"/>
</dbReference>
<dbReference type="SMART" id="SM01075">
    <property type="entry name" value="CDT1"/>
    <property type="match status" value="1"/>
</dbReference>
<evidence type="ECO:0000259" key="2">
    <source>
        <dbReference type="SMART" id="SM01075"/>
    </source>
</evidence>
<reference evidence="3 4" key="1">
    <citation type="journal article" date="2020" name="IScience">
        <title>Genome Sequencing of the Endangered Kingdonia uniflora (Circaeasteraceae, Ranunculales) Reveals Potential Mechanisms of Evolutionary Specialization.</title>
        <authorList>
            <person name="Sun Y."/>
            <person name="Deng T."/>
            <person name="Zhang A."/>
            <person name="Moore M.J."/>
            <person name="Landis J.B."/>
            <person name="Lin N."/>
            <person name="Zhang H."/>
            <person name="Zhang X."/>
            <person name="Huang J."/>
            <person name="Zhang X."/>
            <person name="Sun H."/>
            <person name="Wang H."/>
        </authorList>
    </citation>
    <scope>NUCLEOTIDE SEQUENCE [LARGE SCALE GENOMIC DNA]</scope>
    <source>
        <strain evidence="3">TB1705</strain>
        <tissue evidence="3">Leaf</tissue>
    </source>
</reference>
<feature type="domain" description="CDT1 Geminin-binding" evidence="2">
    <location>
        <begin position="93"/>
        <end position="215"/>
    </location>
</feature>
<dbReference type="AlphaFoldDB" id="A0A7J7MER8"/>
<gene>
    <name evidence="3" type="ORF">GIB67_003576</name>
</gene>
<name>A0A7J7MER8_9MAGN</name>
<proteinExistence type="predicted"/>
<dbReference type="GO" id="GO:0030174">
    <property type="term" value="P:regulation of DNA-templated DNA replication initiation"/>
    <property type="evidence" value="ECO:0007669"/>
    <property type="project" value="InterPro"/>
</dbReference>
<evidence type="ECO:0000313" key="3">
    <source>
        <dbReference type="EMBL" id="KAF6153386.1"/>
    </source>
</evidence>
<feature type="region of interest" description="Disordered" evidence="1">
    <location>
        <begin position="1"/>
        <end position="25"/>
    </location>
</feature>
<dbReference type="GO" id="GO:0005634">
    <property type="term" value="C:nucleus"/>
    <property type="evidence" value="ECO:0007669"/>
    <property type="project" value="TreeGrafter"/>
</dbReference>